<comment type="caution">
    <text evidence="13">The sequence shown here is derived from an EMBL/GenBank/DDBJ whole genome shotgun (WGS) entry which is preliminary data.</text>
</comment>
<dbReference type="CDD" id="cd11546">
    <property type="entry name" value="NTP-PPase_His4"/>
    <property type="match status" value="1"/>
</dbReference>
<dbReference type="InterPro" id="IPR002496">
    <property type="entry name" value="PRib_AMP_CycHydrolase_dom"/>
</dbReference>
<dbReference type="AlphaFoldDB" id="A0ABD3F6G6"/>
<dbReference type="SUPFAM" id="SSF141734">
    <property type="entry name" value="HisI-like"/>
    <property type="match status" value="1"/>
</dbReference>
<evidence type="ECO:0000256" key="10">
    <source>
        <dbReference type="ARBA" id="ARBA00023268"/>
    </source>
</evidence>
<dbReference type="Pfam" id="PF01502">
    <property type="entry name" value="PRA-CH"/>
    <property type="match status" value="1"/>
</dbReference>
<accession>A0ABD3F6G6</accession>
<evidence type="ECO:0000256" key="5">
    <source>
        <dbReference type="ARBA" id="ARBA00022605"/>
    </source>
</evidence>
<proteinExistence type="predicted"/>
<evidence type="ECO:0000256" key="11">
    <source>
        <dbReference type="SAM" id="MobiDB-lite"/>
    </source>
</evidence>
<gene>
    <name evidence="13" type="ORF">V7S43_013153</name>
</gene>
<keyword evidence="7" id="KW-0378">Hydrolase</keyword>
<keyword evidence="10" id="KW-0511">Multifunctional enzyme</keyword>
<comment type="catalytic activity">
    <reaction evidence="2">
        <text>1-(5-phospho-beta-D-ribosyl)-ATP + H2O = 1-(5-phospho-beta-D-ribosyl)-5'-AMP + diphosphate + H(+)</text>
        <dbReference type="Rhea" id="RHEA:22828"/>
        <dbReference type="ChEBI" id="CHEBI:15377"/>
        <dbReference type="ChEBI" id="CHEBI:15378"/>
        <dbReference type="ChEBI" id="CHEBI:33019"/>
        <dbReference type="ChEBI" id="CHEBI:59457"/>
        <dbReference type="ChEBI" id="CHEBI:73183"/>
        <dbReference type="EC" id="3.6.1.31"/>
    </reaction>
</comment>
<sequence length="474" mass="50921">MLIPEFSSLLAATTDGQCALLRRLSTLGLVYAKLSVRQLRELAPPVPAFNTEPRELALKGSLLDARTLLGPFSAEMLEPLATWLDQGIDKVLVDAASSEDSELERVAVAVSELPASRVVLRIPVPSLHAREITELKEKLARLDGTASGVVFFIDSVTLTQESGFEALFASLQALRKSVDEGFFFAVEMSTGDNSAVALARIQEFHHKNIHVVTPGYCSGEGEQQIDSVTGDDEAVVDAALAFVQCLRTDRPDGLFTTVVADEAGVALGLVYSSAESIIAAVSSGRGVYYSRSRGGLWKKGESSGNAQKLIQIDMDCDSDALRFTVNQTGDGFCHLNTRTCWGPDGGLRALESMLFSRHAHAPAGSYTKRLFDDAELLRNKLVEEAQELAEAESVPDVAGEAADVMYFAMVRCVAAGCKLSDVEKMLDRRALKVKRRPGNSKAYRISAANKILNSKGMHSGSASAVSASAVSEQN</sequence>
<dbReference type="GO" id="GO:0004636">
    <property type="term" value="F:phosphoribosyl-ATP diphosphatase activity"/>
    <property type="evidence" value="ECO:0007669"/>
    <property type="project" value="UniProtKB-EC"/>
</dbReference>
<protein>
    <recommendedName>
        <fullName evidence="12">Phosphoribosyl-AMP cyclohydrolase domain-containing protein</fullName>
    </recommendedName>
</protein>
<name>A0ABD3F6G6_9STRA</name>
<evidence type="ECO:0000256" key="6">
    <source>
        <dbReference type="ARBA" id="ARBA00022741"/>
    </source>
</evidence>
<evidence type="ECO:0000256" key="7">
    <source>
        <dbReference type="ARBA" id="ARBA00022801"/>
    </source>
</evidence>
<dbReference type="NCBIfam" id="TIGR03188">
    <property type="entry name" value="histidine_hisI"/>
    <property type="match status" value="1"/>
</dbReference>
<keyword evidence="8" id="KW-0067">ATP-binding</keyword>
<dbReference type="PANTHER" id="PTHR42945">
    <property type="entry name" value="HISTIDINE BIOSYNTHESIS BIFUNCTIONAL PROTEIN"/>
    <property type="match status" value="1"/>
</dbReference>
<keyword evidence="14" id="KW-1185">Reference proteome</keyword>
<evidence type="ECO:0000256" key="9">
    <source>
        <dbReference type="ARBA" id="ARBA00023102"/>
    </source>
</evidence>
<feature type="region of interest" description="Disordered" evidence="11">
    <location>
        <begin position="455"/>
        <end position="474"/>
    </location>
</feature>
<keyword evidence="6" id="KW-0547">Nucleotide-binding</keyword>
<dbReference type="InterPro" id="IPR008179">
    <property type="entry name" value="HisE"/>
</dbReference>
<feature type="domain" description="Phosphoribosyl-AMP cyclohydrolase" evidence="12">
    <location>
        <begin position="269"/>
        <end position="341"/>
    </location>
</feature>
<evidence type="ECO:0000313" key="14">
    <source>
        <dbReference type="Proteomes" id="UP001632037"/>
    </source>
</evidence>
<comment type="pathway">
    <text evidence="4">Amino-acid biosynthesis; L-histidine biosynthesis; L-histidine from 5-phospho-alpha-D-ribose 1-diphosphate: step 2/9.</text>
</comment>
<organism evidence="13 14">
    <name type="scientific">Phytophthora oleae</name>
    <dbReference type="NCBI Taxonomy" id="2107226"/>
    <lineage>
        <taxon>Eukaryota</taxon>
        <taxon>Sar</taxon>
        <taxon>Stramenopiles</taxon>
        <taxon>Oomycota</taxon>
        <taxon>Peronosporomycetes</taxon>
        <taxon>Peronosporales</taxon>
        <taxon>Peronosporaceae</taxon>
        <taxon>Phytophthora</taxon>
    </lineage>
</organism>
<dbReference type="GO" id="GO:0004635">
    <property type="term" value="F:phosphoribosyl-AMP cyclohydrolase activity"/>
    <property type="evidence" value="ECO:0007669"/>
    <property type="project" value="UniProtKB-EC"/>
</dbReference>
<evidence type="ECO:0000259" key="12">
    <source>
        <dbReference type="Pfam" id="PF01502"/>
    </source>
</evidence>
<dbReference type="InterPro" id="IPR038019">
    <property type="entry name" value="PRib_AMP_CycHydrolase_sf"/>
</dbReference>
<keyword evidence="9" id="KW-0368">Histidine biosynthesis</keyword>
<keyword evidence="5" id="KW-0028">Amino-acid biosynthesis</keyword>
<evidence type="ECO:0000256" key="8">
    <source>
        <dbReference type="ARBA" id="ARBA00022840"/>
    </source>
</evidence>
<dbReference type="EMBL" id="JBIMZQ010000034">
    <property type="protein sequence ID" value="KAL3661859.1"/>
    <property type="molecule type" value="Genomic_DNA"/>
</dbReference>
<comment type="pathway">
    <text evidence="3">Amino-acid biosynthesis; L-histidine biosynthesis; L-histidine from 5-phospho-alpha-D-ribose 1-diphosphate: step 3/9.</text>
</comment>
<evidence type="ECO:0000256" key="3">
    <source>
        <dbReference type="ARBA" id="ARBA00005169"/>
    </source>
</evidence>
<evidence type="ECO:0000256" key="1">
    <source>
        <dbReference type="ARBA" id="ARBA00000024"/>
    </source>
</evidence>
<dbReference type="InterPro" id="IPR021130">
    <property type="entry name" value="PRib-ATP_PPHydrolase-like"/>
</dbReference>
<dbReference type="GO" id="GO:0000105">
    <property type="term" value="P:L-histidine biosynthetic process"/>
    <property type="evidence" value="ECO:0007669"/>
    <property type="project" value="UniProtKB-KW"/>
</dbReference>
<comment type="catalytic activity">
    <reaction evidence="1">
        <text>1-(5-phospho-beta-D-ribosyl)-5'-AMP + H2O = 1-(5-phospho-beta-D-ribosyl)-5-[(5-phospho-beta-D-ribosylamino)methylideneamino]imidazole-4-carboxamide</text>
        <dbReference type="Rhea" id="RHEA:20049"/>
        <dbReference type="ChEBI" id="CHEBI:15377"/>
        <dbReference type="ChEBI" id="CHEBI:58435"/>
        <dbReference type="ChEBI" id="CHEBI:59457"/>
        <dbReference type="EC" id="3.5.4.19"/>
    </reaction>
</comment>
<dbReference type="GO" id="GO:0005524">
    <property type="term" value="F:ATP binding"/>
    <property type="evidence" value="ECO:0007669"/>
    <property type="project" value="UniProtKB-KW"/>
</dbReference>
<dbReference type="Proteomes" id="UP001632037">
    <property type="component" value="Unassembled WGS sequence"/>
</dbReference>
<dbReference type="PANTHER" id="PTHR42945:SF1">
    <property type="entry name" value="HISTIDINE BIOSYNTHESIS BIFUNCTIONAL PROTEIN HIS7"/>
    <property type="match status" value="1"/>
</dbReference>
<evidence type="ECO:0000256" key="2">
    <source>
        <dbReference type="ARBA" id="ARBA00001460"/>
    </source>
</evidence>
<feature type="compositionally biased region" description="Low complexity" evidence="11">
    <location>
        <begin position="461"/>
        <end position="474"/>
    </location>
</feature>
<evidence type="ECO:0000313" key="13">
    <source>
        <dbReference type="EMBL" id="KAL3661859.1"/>
    </source>
</evidence>
<evidence type="ECO:0000256" key="4">
    <source>
        <dbReference type="ARBA" id="ARBA00005204"/>
    </source>
</evidence>
<reference evidence="13 14" key="1">
    <citation type="submission" date="2024-09" db="EMBL/GenBank/DDBJ databases">
        <title>Genome sequencing and assembly of Phytophthora oleae, isolate VK10A, causative agent of rot of olive drupes.</title>
        <authorList>
            <person name="Conti Taguali S."/>
            <person name="Riolo M."/>
            <person name="La Spada F."/>
            <person name="Cacciola S.O."/>
            <person name="Dionisio G."/>
        </authorList>
    </citation>
    <scope>NUCLEOTIDE SEQUENCE [LARGE SCALE GENOMIC DNA]</scope>
    <source>
        <strain evidence="13 14">VK10A</strain>
    </source>
</reference>
<dbReference type="FunFam" id="3.10.20.810:FF:000002">
    <property type="entry name" value="Histidine biosynthesis trifunctional protein"/>
    <property type="match status" value="1"/>
</dbReference>
<dbReference type="SUPFAM" id="SSF101386">
    <property type="entry name" value="all-alpha NTP pyrophosphatases"/>
    <property type="match status" value="1"/>
</dbReference>
<dbReference type="Gene3D" id="3.10.20.810">
    <property type="entry name" value="Phosphoribosyl-AMP cyclohydrolase"/>
    <property type="match status" value="1"/>
</dbReference>
<dbReference type="Pfam" id="PF01503">
    <property type="entry name" value="PRA-PH"/>
    <property type="match status" value="1"/>
</dbReference>
<dbReference type="Gene3D" id="1.10.287.1080">
    <property type="entry name" value="MazG-like"/>
    <property type="match status" value="1"/>
</dbReference>